<protein>
    <submittedName>
        <fullName evidence="1">Uncharacterized protein</fullName>
    </submittedName>
</protein>
<sequence length="80" mass="8866">MLYQLSYFRNVVPRTGLEPACLSTHAPETCASTNSATWALTNQKPAVKKNGEEQITDVLVERKTRLELATLTLARLCSTN</sequence>
<organism evidence="1 2">
    <name type="scientific">Bacteroides fragilis CL05T12C13</name>
    <dbReference type="NCBI Taxonomy" id="997881"/>
    <lineage>
        <taxon>Bacteria</taxon>
        <taxon>Pseudomonadati</taxon>
        <taxon>Bacteroidota</taxon>
        <taxon>Bacteroidia</taxon>
        <taxon>Bacteroidales</taxon>
        <taxon>Bacteroidaceae</taxon>
        <taxon>Bacteroides</taxon>
    </lineage>
</organism>
<dbReference type="HOGENOM" id="CLU_2582345_0_0_10"/>
<evidence type="ECO:0000313" key="1">
    <source>
        <dbReference type="EMBL" id="EIY90019.1"/>
    </source>
</evidence>
<accession>I9JSL3</accession>
<reference evidence="1 2" key="1">
    <citation type="submission" date="2012-02" db="EMBL/GenBank/DDBJ databases">
        <title>The Genome Sequence of Bacteroides fragilis CL05T12C13.</title>
        <authorList>
            <consortium name="The Broad Institute Genome Sequencing Platform"/>
            <person name="Earl A."/>
            <person name="Ward D."/>
            <person name="Feldgarden M."/>
            <person name="Gevers D."/>
            <person name="Zitomersky N.L."/>
            <person name="Coyne M.J."/>
            <person name="Comstock L.E."/>
            <person name="Young S.K."/>
            <person name="Zeng Q."/>
            <person name="Gargeya S."/>
            <person name="Fitzgerald M."/>
            <person name="Haas B."/>
            <person name="Abouelleil A."/>
            <person name="Alvarado L."/>
            <person name="Arachchi H.M."/>
            <person name="Berlin A."/>
            <person name="Chapman S.B."/>
            <person name="Gearin G."/>
            <person name="Goldberg J."/>
            <person name="Griggs A."/>
            <person name="Gujja S."/>
            <person name="Hansen M."/>
            <person name="Heiman D."/>
            <person name="Howarth C."/>
            <person name="Larimer J."/>
            <person name="Lui A."/>
            <person name="MacDonald P.J.P."/>
            <person name="McCowen C."/>
            <person name="Montmayeur A."/>
            <person name="Murphy C."/>
            <person name="Neiman D."/>
            <person name="Pearson M."/>
            <person name="Priest M."/>
            <person name="Roberts A."/>
            <person name="Saif S."/>
            <person name="Shea T."/>
            <person name="Sisk P."/>
            <person name="Stolte C."/>
            <person name="Sykes S."/>
            <person name="Wortman J."/>
            <person name="Nusbaum C."/>
            <person name="Birren B."/>
        </authorList>
    </citation>
    <scope>NUCLEOTIDE SEQUENCE [LARGE SCALE GENOMIC DNA]</scope>
    <source>
        <strain evidence="1 2">CL05T12C13</strain>
    </source>
</reference>
<name>I9JSL3_BACFG</name>
<dbReference type="AlphaFoldDB" id="I9JSL3"/>
<dbReference type="EMBL" id="AGXP01000047">
    <property type="protein sequence ID" value="EIY90019.1"/>
    <property type="molecule type" value="Genomic_DNA"/>
</dbReference>
<proteinExistence type="predicted"/>
<dbReference type="Proteomes" id="UP000003917">
    <property type="component" value="Unassembled WGS sequence"/>
</dbReference>
<comment type="caution">
    <text evidence="1">The sequence shown here is derived from an EMBL/GenBank/DDBJ whole genome shotgun (WGS) entry which is preliminary data.</text>
</comment>
<evidence type="ECO:0000313" key="2">
    <source>
        <dbReference type="Proteomes" id="UP000003917"/>
    </source>
</evidence>
<gene>
    <name evidence="1" type="ORF">HMPREF1080_04113</name>
</gene>